<keyword evidence="3" id="KW-0496">Mitochondrion</keyword>
<dbReference type="GO" id="GO:0046952">
    <property type="term" value="P:ketone body catabolic process"/>
    <property type="evidence" value="ECO:0007669"/>
    <property type="project" value="InterPro"/>
</dbReference>
<comment type="similarity">
    <text evidence="1 3">Belongs to the 3-oxoacid CoA-transferase family.</text>
</comment>
<dbReference type="OrthoDB" id="1933379at2759"/>
<evidence type="ECO:0000313" key="6">
    <source>
        <dbReference type="Proteomes" id="UP000002748"/>
    </source>
</evidence>
<dbReference type="InterPro" id="IPR004165">
    <property type="entry name" value="CoA_trans_fam_I"/>
</dbReference>
<evidence type="ECO:0000313" key="5">
    <source>
        <dbReference type="EMBL" id="EJT49685.1"/>
    </source>
</evidence>
<organism evidence="5 6">
    <name type="scientific">Trichosporon asahii var. asahii (strain ATCC 90039 / CBS 2479 / JCM 2466 / KCTC 7840 / NBRC 103889/ NCYC 2677 / UAMH 7654)</name>
    <name type="common">Yeast</name>
    <dbReference type="NCBI Taxonomy" id="1186058"/>
    <lineage>
        <taxon>Eukaryota</taxon>
        <taxon>Fungi</taxon>
        <taxon>Dikarya</taxon>
        <taxon>Basidiomycota</taxon>
        <taxon>Agaricomycotina</taxon>
        <taxon>Tremellomycetes</taxon>
        <taxon>Trichosporonales</taxon>
        <taxon>Trichosporonaceae</taxon>
        <taxon>Trichosporon</taxon>
    </lineage>
</organism>
<dbReference type="Pfam" id="PF01144">
    <property type="entry name" value="CoA_trans"/>
    <property type="match status" value="2"/>
</dbReference>
<dbReference type="GO" id="GO:0008260">
    <property type="term" value="F:succinyl-CoA:3-oxo-acid CoA-transferase activity"/>
    <property type="evidence" value="ECO:0007669"/>
    <property type="project" value="UniProtKB-EC"/>
</dbReference>
<dbReference type="SUPFAM" id="SSF100950">
    <property type="entry name" value="NagB/RpiA/CoA transferase-like"/>
    <property type="match status" value="2"/>
</dbReference>
<name>J4UEJ3_TRIAS</name>
<dbReference type="RefSeq" id="XP_014180933.1">
    <property type="nucleotide sequence ID" value="XM_014325458.1"/>
</dbReference>
<dbReference type="InterPro" id="IPR004164">
    <property type="entry name" value="CoA_transf_AS"/>
</dbReference>
<evidence type="ECO:0000256" key="1">
    <source>
        <dbReference type="ARBA" id="ARBA00007154"/>
    </source>
</evidence>
<reference evidence="5 6" key="1">
    <citation type="journal article" date="2012" name="Eukaryot. Cell">
        <title>Draft genome sequence of CBS 2479, the standard type strain of Trichosporon asahii.</title>
        <authorList>
            <person name="Yang R.Y."/>
            <person name="Li H.T."/>
            <person name="Zhu H."/>
            <person name="Zhou G.P."/>
            <person name="Wang M."/>
            <person name="Wang L."/>
        </authorList>
    </citation>
    <scope>NUCLEOTIDE SEQUENCE [LARGE SCALE GENOMIC DNA]</scope>
    <source>
        <strain evidence="6">ATCC 90039 / CBS 2479 / JCM 2466 / KCTC 7840 / NCYC 2677 / UAMH 7654</strain>
    </source>
</reference>
<dbReference type="KEGG" id="tasa:A1Q1_01183"/>
<proteinExistence type="inferred from homology"/>
<dbReference type="Gene3D" id="3.40.1080.10">
    <property type="entry name" value="Glutaconate Coenzyme A-transferase"/>
    <property type="match status" value="2"/>
</dbReference>
<comment type="caution">
    <text evidence="5">The sequence shown here is derived from an EMBL/GenBank/DDBJ whole genome shotgun (WGS) entry which is preliminary data.</text>
</comment>
<dbReference type="GeneID" id="25984697"/>
<comment type="pathway">
    <text evidence="3">Ketone metabolism; succinyl-CoA degradation; acetoacetyl-CoA from succinyl-CoA: step 1/1.</text>
</comment>
<dbReference type="SMART" id="SM00882">
    <property type="entry name" value="CoA_trans"/>
    <property type="match status" value="2"/>
</dbReference>
<dbReference type="PANTHER" id="PTHR13707">
    <property type="entry name" value="KETOACID-COENZYME A TRANSFERASE"/>
    <property type="match status" value="1"/>
</dbReference>
<keyword evidence="2 3" id="KW-0808">Transferase</keyword>
<dbReference type="PANTHER" id="PTHR13707:SF60">
    <property type="entry name" value="ACETATE COA-TRANSFERASE SUBUNIT ALPHA"/>
    <property type="match status" value="1"/>
</dbReference>
<sequence length="565" mass="59728">MFALRTAAARTSTRALPRAQVARVSVARNSVARAAFALAARSYVVPATPVPNSTLDSAPFAPCTNVGPDSTVNKVWPNAAEAIKDVITGNQLILSAGFGLCGTAETLIQAIVDRPDIKGLTVVSNNAGNVGAGGLSPLVLSGQIEKMILSYVGTNKALQDAYIAGNVALELTPQGTIAERLRAAGAGMPGFYTRTGSGTAVETGDIPIKWSKPDAEGKQVVEVPGHKKEVREFDGKRYIFEPAVHGDVAIFRAWKVDKAGNCVFRYTTRAFGTLVAKAAKYSLVEAENIVEIGEIDPMDIDLPGIYVDRVVPATEEKKIELVTLTEPAEAAAESKDDAPKSKSQENRIRIAKRAAKELKDGYYCNLGVGIPVLAANYVPEGVNVWLQSENGILGMGRYPTKEELDADVINAGKETVTLVPGASVFDSSESFTMIRGGHVDVSILGAMEVSATGDLANFMIPGKLVKGMGGAMDLVSAPEKTKIICVTNHCDKYGNSKIVEKCSLPLTGKGVVSTIITDLAVFQVDRENKSGGGLTLTELAEGVTLEEIKEKTGAPFKVAENLGTF</sequence>
<evidence type="ECO:0000256" key="4">
    <source>
        <dbReference type="PIRSR" id="PIRSR000858-1"/>
    </source>
</evidence>
<dbReference type="InterPro" id="IPR012791">
    <property type="entry name" value="3-oxoacid_CoA-transf_B"/>
</dbReference>
<dbReference type="EC" id="2.8.3.5" evidence="3"/>
<accession>J4UEJ3</accession>
<dbReference type="InterPro" id="IPR037171">
    <property type="entry name" value="NagB/RpiA_transferase-like"/>
</dbReference>
<comment type="function">
    <text evidence="3">Key enzyme for ketone body catabolism. Transfers the CoA moiety from succinate to acetoacetate. Formation of the enzyme-CoA intermediate proceeds via an unstable anhydride species formed between the carboxylate groups of the enzyme and substrate.</text>
</comment>
<dbReference type="InterPro" id="IPR012792">
    <property type="entry name" value="3-oxoacid_CoA-transf_A"/>
</dbReference>
<dbReference type="HOGENOM" id="CLU_019942_1_1_1"/>
<evidence type="ECO:0000256" key="2">
    <source>
        <dbReference type="ARBA" id="ARBA00022679"/>
    </source>
</evidence>
<dbReference type="AlphaFoldDB" id="J4UEJ3"/>
<dbReference type="EMBL" id="ALBS01000161">
    <property type="protein sequence ID" value="EJT49685.1"/>
    <property type="molecule type" value="Genomic_DNA"/>
</dbReference>
<dbReference type="PROSITE" id="PS01274">
    <property type="entry name" value="COA_TRANSF_2"/>
    <property type="match status" value="1"/>
</dbReference>
<evidence type="ECO:0000256" key="3">
    <source>
        <dbReference type="PIRNR" id="PIRNR000858"/>
    </source>
</evidence>
<gene>
    <name evidence="5" type="ORF">A1Q1_01183</name>
</gene>
<dbReference type="NCBIfam" id="TIGR02429">
    <property type="entry name" value="pcaI_scoA_fam"/>
    <property type="match status" value="1"/>
</dbReference>
<dbReference type="InterPro" id="IPR014388">
    <property type="entry name" value="3-oxoacid_CoA-transferase"/>
</dbReference>
<feature type="active site" description="5-glutamyl coenzyme A thioester intermediate" evidence="4">
    <location>
        <position position="389"/>
    </location>
</feature>
<protein>
    <recommendedName>
        <fullName evidence="3">Succinyl-CoA:3-ketoacid-coenzyme A transferase</fullName>
        <ecNumber evidence="3">2.8.3.5</ecNumber>
    </recommendedName>
</protein>
<comment type="catalytic activity">
    <reaction evidence="3">
        <text>a 3-oxo acid + succinyl-CoA = a 3-oxoacyl-CoA + succinate</text>
        <dbReference type="Rhea" id="RHEA:24564"/>
        <dbReference type="ChEBI" id="CHEBI:30031"/>
        <dbReference type="ChEBI" id="CHEBI:35973"/>
        <dbReference type="ChEBI" id="CHEBI:57292"/>
        <dbReference type="ChEBI" id="CHEBI:90726"/>
        <dbReference type="EC" id="2.8.3.5"/>
    </reaction>
</comment>
<dbReference type="Proteomes" id="UP000002748">
    <property type="component" value="Unassembled WGS sequence"/>
</dbReference>
<dbReference type="PIRSF" id="PIRSF000858">
    <property type="entry name" value="SCOT-t"/>
    <property type="match status" value="1"/>
</dbReference>
<dbReference type="NCBIfam" id="TIGR02428">
    <property type="entry name" value="pcaJ_scoB_fam"/>
    <property type="match status" value="1"/>
</dbReference>
<dbReference type="FunFam" id="3.40.1080.10:FF:000001">
    <property type="entry name" value="Succinyl-coa:3-ketoacid-coenzyme a transferase subunit b"/>
    <property type="match status" value="1"/>
</dbReference>
<dbReference type="VEuPathDB" id="FungiDB:A1Q1_01183"/>
<dbReference type="UniPathway" id="UPA00929">
    <property type="reaction ID" value="UER00894"/>
</dbReference>